<comment type="subcellular location">
    <subcellularLocation>
        <location evidence="2">Bacterial flagellum basal body</location>
    </subcellularLocation>
</comment>
<organism evidence="6 7">
    <name type="scientific">Roseimaritima ulvae</name>
    <dbReference type="NCBI Taxonomy" id="980254"/>
    <lineage>
        <taxon>Bacteria</taxon>
        <taxon>Pseudomonadati</taxon>
        <taxon>Planctomycetota</taxon>
        <taxon>Planctomycetia</taxon>
        <taxon>Pirellulales</taxon>
        <taxon>Pirellulaceae</taxon>
        <taxon>Roseimaritima</taxon>
    </lineage>
</organism>
<evidence type="ECO:0000313" key="6">
    <source>
        <dbReference type="EMBL" id="QEG41553.1"/>
    </source>
</evidence>
<dbReference type="InterPro" id="IPR001782">
    <property type="entry name" value="Flag_FlgI"/>
</dbReference>
<dbReference type="GO" id="GO:0009428">
    <property type="term" value="C:bacterial-type flagellum basal body, distal rod, P ring"/>
    <property type="evidence" value="ECO:0007669"/>
    <property type="project" value="InterPro"/>
</dbReference>
<dbReference type="KEGG" id="rul:UC8_35770"/>
<keyword evidence="3" id="KW-0732">Signal</keyword>
<comment type="function">
    <text evidence="1">Assembles around the rod to form the L-ring and probably protects the motor/basal body from shearing forces during rotation.</text>
</comment>
<accession>A0A5B9R5P8</accession>
<evidence type="ECO:0000256" key="3">
    <source>
        <dbReference type="ARBA" id="ARBA00022729"/>
    </source>
</evidence>
<dbReference type="EMBL" id="CP042914">
    <property type="protein sequence ID" value="QEG41553.1"/>
    <property type="molecule type" value="Genomic_DNA"/>
</dbReference>
<dbReference type="GO" id="GO:0005198">
    <property type="term" value="F:structural molecule activity"/>
    <property type="evidence" value="ECO:0007669"/>
    <property type="project" value="InterPro"/>
</dbReference>
<protein>
    <submittedName>
        <fullName evidence="6">Flagellar basal body P-ring protein</fullName>
    </submittedName>
</protein>
<evidence type="ECO:0000256" key="1">
    <source>
        <dbReference type="ARBA" id="ARBA00002591"/>
    </source>
</evidence>
<reference evidence="6 7" key="1">
    <citation type="submission" date="2019-08" db="EMBL/GenBank/DDBJ databases">
        <title>Deep-cultivation of Planctomycetes and their phenomic and genomic characterization uncovers novel biology.</title>
        <authorList>
            <person name="Wiegand S."/>
            <person name="Jogler M."/>
            <person name="Boedeker C."/>
            <person name="Pinto D."/>
            <person name="Vollmers J."/>
            <person name="Rivas-Marin E."/>
            <person name="Kohn T."/>
            <person name="Peeters S.H."/>
            <person name="Heuer A."/>
            <person name="Rast P."/>
            <person name="Oberbeckmann S."/>
            <person name="Bunk B."/>
            <person name="Jeske O."/>
            <person name="Meyerdierks A."/>
            <person name="Storesund J.E."/>
            <person name="Kallscheuer N."/>
            <person name="Luecker S."/>
            <person name="Lage O.M."/>
            <person name="Pohl T."/>
            <person name="Merkel B.J."/>
            <person name="Hornburger P."/>
            <person name="Mueller R.-W."/>
            <person name="Bruemmer F."/>
            <person name="Labrenz M."/>
            <person name="Spormann A.M."/>
            <person name="Op den Camp H."/>
            <person name="Overmann J."/>
            <person name="Amann R."/>
            <person name="Jetten M.S.M."/>
            <person name="Mascher T."/>
            <person name="Medema M.H."/>
            <person name="Devos D.P."/>
            <person name="Kaster A.-K."/>
            <person name="Ovreas L."/>
            <person name="Rohde M."/>
            <person name="Galperin M.Y."/>
            <person name="Jogler C."/>
        </authorList>
    </citation>
    <scope>NUCLEOTIDE SEQUENCE [LARGE SCALE GENOMIC DNA]</scope>
    <source>
        <strain evidence="6 7">UC8</strain>
    </source>
</reference>
<evidence type="ECO:0000256" key="2">
    <source>
        <dbReference type="ARBA" id="ARBA00004117"/>
    </source>
</evidence>
<dbReference type="PANTHER" id="PTHR30381">
    <property type="entry name" value="FLAGELLAR P-RING PERIPLASMIC PROTEIN FLGI"/>
    <property type="match status" value="1"/>
</dbReference>
<feature type="region of interest" description="Disordered" evidence="5">
    <location>
        <begin position="518"/>
        <end position="554"/>
    </location>
</feature>
<keyword evidence="6" id="KW-0966">Cell projection</keyword>
<keyword evidence="6" id="KW-0969">Cilium</keyword>
<dbReference type="Proteomes" id="UP000325286">
    <property type="component" value="Chromosome"/>
</dbReference>
<proteinExistence type="predicted"/>
<dbReference type="GO" id="GO:0030288">
    <property type="term" value="C:outer membrane-bounded periplasmic space"/>
    <property type="evidence" value="ECO:0007669"/>
    <property type="project" value="InterPro"/>
</dbReference>
<dbReference type="InterPro" id="IPR011989">
    <property type="entry name" value="ARM-like"/>
</dbReference>
<keyword evidence="4" id="KW-0975">Bacterial flagellum</keyword>
<evidence type="ECO:0000256" key="5">
    <source>
        <dbReference type="SAM" id="MobiDB-lite"/>
    </source>
</evidence>
<dbReference type="InterPro" id="IPR016024">
    <property type="entry name" value="ARM-type_fold"/>
</dbReference>
<keyword evidence="6" id="KW-0282">Flagellum</keyword>
<dbReference type="SMART" id="SM00567">
    <property type="entry name" value="EZ_HEAT"/>
    <property type="match status" value="3"/>
</dbReference>
<keyword evidence="7" id="KW-1185">Reference proteome</keyword>
<dbReference type="GO" id="GO:0071973">
    <property type="term" value="P:bacterial-type flagellum-dependent cell motility"/>
    <property type="evidence" value="ECO:0007669"/>
    <property type="project" value="InterPro"/>
</dbReference>
<name>A0A5B9R5P8_9BACT</name>
<dbReference type="Pfam" id="PF02119">
    <property type="entry name" value="FlgI"/>
    <property type="match status" value="1"/>
</dbReference>
<dbReference type="Pfam" id="PF13646">
    <property type="entry name" value="HEAT_2"/>
    <property type="match status" value="1"/>
</dbReference>
<evidence type="ECO:0000313" key="7">
    <source>
        <dbReference type="Proteomes" id="UP000325286"/>
    </source>
</evidence>
<dbReference type="Gene3D" id="1.25.10.10">
    <property type="entry name" value="Leucine-rich Repeat Variant"/>
    <property type="match status" value="1"/>
</dbReference>
<sequence length="565" mass="61480">MLVAFVGCSAFRSENDDNESFKKLLTAPDPPDTIGEAAVPYGLTYARVQGVGAVKGLPMTGAPAIPSELRDRLIAEMKTHDVPEPEKYLESNRTALVITEAIMPPGVKRGDVLDVKVQTPTRTDVDNLSGGWLMPSRLQEMRRLNGALRTSDVAVIGTGALVVRGQHEGNGSEMMLEGTILGGGIAQMDRPVGLVIRPEFQHVLLSAQFSKAINKRFFFFDGSSRRGIATPREDDFIELDVLPRYEHNVHRLLSVVRSISVTRNDSSLHERLSSLAEKLREPTTAAAAALSLEAIGPDAVPVLTEALQTSNPELRFYVAEALAYLDEEAAIEPLAQLAREQPAFRHPALKALQGMPQTAATKALRGLFNESSNELRYGAYCALRERSDAAAMVAGQRFGDAFFLHSLPSTADALVAVSLFRRPEVVIFGRNPAVTLTKSLISRGGIVIAPTPNGQVQLSRFQIDQADRTATVPPDVASVCAGVVTVGGGYGDCMDVLRVLKSEQGFAARLAFDPSPRPLRTYYRDSDNDENESPTDSETLGPEDITPEPEPEKSIWQRMAFWSEE</sequence>
<gene>
    <name evidence="6" type="ORF">UC8_35770</name>
</gene>
<dbReference type="AlphaFoldDB" id="A0A5B9R5P8"/>
<dbReference type="InterPro" id="IPR004155">
    <property type="entry name" value="PBS_lyase_HEAT"/>
</dbReference>
<evidence type="ECO:0000256" key="4">
    <source>
        <dbReference type="ARBA" id="ARBA00023143"/>
    </source>
</evidence>
<dbReference type="PANTHER" id="PTHR30381:SF0">
    <property type="entry name" value="FLAGELLAR P-RING PROTEIN"/>
    <property type="match status" value="1"/>
</dbReference>
<dbReference type="SUPFAM" id="SSF48371">
    <property type="entry name" value="ARM repeat"/>
    <property type="match status" value="1"/>
</dbReference>